<evidence type="ECO:0000256" key="12">
    <source>
        <dbReference type="ARBA" id="ARBA00047688"/>
    </source>
</evidence>
<dbReference type="PROSITE" id="PS00600">
    <property type="entry name" value="AA_TRANSFER_CLASS_3"/>
    <property type="match status" value="1"/>
</dbReference>
<comment type="catalytic activity">
    <reaction evidence="12">
        <text>phosphoethanolamine + H2O = acetaldehyde + NH4(+) + phosphate</text>
        <dbReference type="Rhea" id="RHEA:17889"/>
        <dbReference type="ChEBI" id="CHEBI:15343"/>
        <dbReference type="ChEBI" id="CHEBI:15377"/>
        <dbReference type="ChEBI" id="CHEBI:28938"/>
        <dbReference type="ChEBI" id="CHEBI:43474"/>
        <dbReference type="ChEBI" id="CHEBI:58190"/>
        <dbReference type="EC" id="4.2.3.2"/>
    </reaction>
</comment>
<evidence type="ECO:0000256" key="14">
    <source>
        <dbReference type="SAM" id="MobiDB-lite"/>
    </source>
</evidence>
<evidence type="ECO:0000256" key="4">
    <source>
        <dbReference type="ARBA" id="ARBA00011881"/>
    </source>
</evidence>
<dbReference type="InterPro" id="IPR049704">
    <property type="entry name" value="Aminotrans_3_PPA_site"/>
</dbReference>
<evidence type="ECO:0000256" key="5">
    <source>
        <dbReference type="ARBA" id="ARBA00022898"/>
    </source>
</evidence>
<evidence type="ECO:0000256" key="8">
    <source>
        <dbReference type="ARBA" id="ARBA00037113"/>
    </source>
</evidence>
<evidence type="ECO:0000256" key="11">
    <source>
        <dbReference type="ARBA" id="ARBA00041584"/>
    </source>
</evidence>
<evidence type="ECO:0000256" key="2">
    <source>
        <dbReference type="ARBA" id="ARBA00004173"/>
    </source>
</evidence>
<evidence type="ECO:0000256" key="1">
    <source>
        <dbReference type="ARBA" id="ARBA00001933"/>
    </source>
</evidence>
<dbReference type="InterPro" id="IPR015424">
    <property type="entry name" value="PyrdxlP-dep_Trfase"/>
</dbReference>
<organism evidence="15 16">
    <name type="scientific">Ataeniobius toweri</name>
    <dbReference type="NCBI Taxonomy" id="208326"/>
    <lineage>
        <taxon>Eukaryota</taxon>
        <taxon>Metazoa</taxon>
        <taxon>Chordata</taxon>
        <taxon>Craniata</taxon>
        <taxon>Vertebrata</taxon>
        <taxon>Euteleostomi</taxon>
        <taxon>Actinopterygii</taxon>
        <taxon>Neopterygii</taxon>
        <taxon>Teleostei</taxon>
        <taxon>Neoteleostei</taxon>
        <taxon>Acanthomorphata</taxon>
        <taxon>Ovalentaria</taxon>
        <taxon>Atherinomorphae</taxon>
        <taxon>Cyprinodontiformes</taxon>
        <taxon>Goodeidae</taxon>
        <taxon>Ataeniobius</taxon>
    </lineage>
</organism>
<evidence type="ECO:0000256" key="3">
    <source>
        <dbReference type="ARBA" id="ARBA00008954"/>
    </source>
</evidence>
<gene>
    <name evidence="15" type="ORF">ATANTOWER_026792</name>
</gene>
<comment type="caution">
    <text evidence="15">The sequence shown here is derived from an EMBL/GenBank/DDBJ whole genome shotgun (WGS) entry which is preliminary data.</text>
</comment>
<proteinExistence type="inferred from homology"/>
<reference evidence="15 16" key="1">
    <citation type="submission" date="2021-07" db="EMBL/GenBank/DDBJ databases">
        <authorList>
            <person name="Palmer J.M."/>
        </authorList>
    </citation>
    <scope>NUCLEOTIDE SEQUENCE [LARGE SCALE GENOMIC DNA]</scope>
    <source>
        <strain evidence="15 16">AT_MEX2019</strain>
        <tissue evidence="15">Muscle</tissue>
    </source>
</reference>
<protein>
    <recommendedName>
        <fullName evidence="10">Ethanolamine-phosphate phospho-lyase</fullName>
        <ecNumber evidence="9">4.2.3.2</ecNumber>
    </recommendedName>
    <alternativeName>
        <fullName evidence="11">Alanine--glyoxylate aminotransferase 2-like 1</fullName>
    </alternativeName>
</protein>
<evidence type="ECO:0000256" key="13">
    <source>
        <dbReference type="RuleBase" id="RU003560"/>
    </source>
</evidence>
<keyword evidence="6" id="KW-0496">Mitochondrion</keyword>
<dbReference type="Pfam" id="PF00202">
    <property type="entry name" value="Aminotran_3"/>
    <property type="match status" value="1"/>
</dbReference>
<comment type="subunit">
    <text evidence="4">Homotetramer.</text>
</comment>
<evidence type="ECO:0000256" key="6">
    <source>
        <dbReference type="ARBA" id="ARBA00023128"/>
    </source>
</evidence>
<dbReference type="EMBL" id="JAHUTI010059649">
    <property type="protein sequence ID" value="MED6251261.1"/>
    <property type="molecule type" value="Genomic_DNA"/>
</dbReference>
<keyword evidence="16" id="KW-1185">Reference proteome</keyword>
<keyword evidence="5 13" id="KW-0663">Pyridoxal phosphate</keyword>
<dbReference type="Gene3D" id="3.90.1150.10">
    <property type="entry name" value="Aspartate Aminotransferase, domain 1"/>
    <property type="match status" value="1"/>
</dbReference>
<evidence type="ECO:0000256" key="9">
    <source>
        <dbReference type="ARBA" id="ARBA00039127"/>
    </source>
</evidence>
<evidence type="ECO:0000256" key="7">
    <source>
        <dbReference type="ARBA" id="ARBA00023239"/>
    </source>
</evidence>
<comment type="subcellular location">
    <subcellularLocation>
        <location evidence="2">Mitochondrion</location>
    </subcellularLocation>
</comment>
<comment type="cofactor">
    <cofactor evidence="1">
        <name>pyridoxal 5'-phosphate</name>
        <dbReference type="ChEBI" id="CHEBI:597326"/>
    </cofactor>
</comment>
<dbReference type="InterPro" id="IPR015421">
    <property type="entry name" value="PyrdxlP-dep_Trfase_major"/>
</dbReference>
<keyword evidence="7" id="KW-0456">Lyase</keyword>
<evidence type="ECO:0000313" key="16">
    <source>
        <dbReference type="Proteomes" id="UP001345963"/>
    </source>
</evidence>
<sequence length="547" mass="61114">MWWTLPCARVTPYRCISAGTDGPRAFSLLHEITMSVEELEKKKTIDLRKKYIGPSCKIFFSHDPIKIVQAKGQYMYDEKGQRYLDCINNVAHVGHCHPEVVKAGAEQMGFLNTNTRFLHDNLVLYAQRLQATLPDKLSVCYFVNSGSEANDLALRLAWHYTGNKDIITLENAYHGHVSSLIDISPYKFHQLSDAELNQFVHVAPSPDVYRGKYRTDHPDAATAYADDVKDITDNVHKKGRKIAAFIAESLQSCGGQVIPPVGYFQQVAEHVHKAGGVFIADEVQVGFGRVGSHFWAFQLQGDDFVPDIVTMGKPIGNGHPMSCVVTTREVAEAFMSSGMEYFNTFGGNPVSCAIGLAVLDVIEKEDLQGNALHVGQYLTNLLEKQKEKHPLIGDIRGRGLFVGVELVKDREKLTPATAEAQEVIYKLKEQHILLSADGPHRNVLKFKPPLCFTTEDADLVVEKIDLILKGTCLITEEIQCKSSEVLCFAASFFLELEEALGLKVNNSLNTENEKRRRKLSTDEKEHGGLNHSNKGVEQTKQRKRMKT</sequence>
<dbReference type="SUPFAM" id="SSF53383">
    <property type="entry name" value="PLP-dependent transferases"/>
    <property type="match status" value="1"/>
</dbReference>
<dbReference type="Proteomes" id="UP001345963">
    <property type="component" value="Unassembled WGS sequence"/>
</dbReference>
<feature type="compositionally biased region" description="Basic and acidic residues" evidence="14">
    <location>
        <begin position="511"/>
        <end position="528"/>
    </location>
</feature>
<feature type="region of interest" description="Disordered" evidence="14">
    <location>
        <begin position="511"/>
        <end position="547"/>
    </location>
</feature>
<dbReference type="InterPro" id="IPR015422">
    <property type="entry name" value="PyrdxlP-dep_Trfase_small"/>
</dbReference>
<dbReference type="InterPro" id="IPR005814">
    <property type="entry name" value="Aminotrans_3"/>
</dbReference>
<evidence type="ECO:0000313" key="15">
    <source>
        <dbReference type="EMBL" id="MED6251261.1"/>
    </source>
</evidence>
<dbReference type="CDD" id="cd00610">
    <property type="entry name" value="OAT_like"/>
    <property type="match status" value="1"/>
</dbReference>
<evidence type="ECO:0000256" key="10">
    <source>
        <dbReference type="ARBA" id="ARBA00040022"/>
    </source>
</evidence>
<dbReference type="PANTHER" id="PTHR45688:SF1">
    <property type="entry name" value="ETHANOLAMINE-PHOSPHATE PHOSPHO-LYASE"/>
    <property type="match status" value="1"/>
</dbReference>
<dbReference type="EC" id="4.2.3.2" evidence="9"/>
<name>A0ABU7BLB5_9TELE</name>
<dbReference type="Gene3D" id="3.40.640.10">
    <property type="entry name" value="Type I PLP-dependent aspartate aminotransferase-like (Major domain)"/>
    <property type="match status" value="1"/>
</dbReference>
<accession>A0ABU7BLB5</accession>
<comment type="similarity">
    <text evidence="3 13">Belongs to the class-III pyridoxal-phosphate-dependent aminotransferase family.</text>
</comment>
<dbReference type="PANTHER" id="PTHR45688">
    <property type="match status" value="1"/>
</dbReference>
<comment type="function">
    <text evidence="8">Catalyzes the pyridoxal-phosphate-dependent breakdown of phosphoethanolamine, converting it to ammonia, inorganic phosphate and acetaldehyde.</text>
</comment>